<feature type="domain" description="HTH gntR-type" evidence="4">
    <location>
        <begin position="61"/>
        <end position="128"/>
    </location>
</feature>
<gene>
    <name evidence="5" type="ordered locus">EFER_3212</name>
</gene>
<evidence type="ECO:0000313" key="6">
    <source>
        <dbReference type="Proteomes" id="UP000000745"/>
    </source>
</evidence>
<dbReference type="GO" id="GO:0003677">
    <property type="term" value="F:DNA binding"/>
    <property type="evidence" value="ECO:0007669"/>
    <property type="project" value="UniProtKB-KW"/>
</dbReference>
<dbReference type="InterPro" id="IPR036388">
    <property type="entry name" value="WH-like_DNA-bd_sf"/>
</dbReference>
<dbReference type="InterPro" id="IPR008920">
    <property type="entry name" value="TF_FadR/GntR_C"/>
</dbReference>
<dbReference type="EMBL" id="CU928158">
    <property type="protein sequence ID" value="CAQ90705.1"/>
    <property type="molecule type" value="Genomic_DNA"/>
</dbReference>
<dbReference type="InterPro" id="IPR000524">
    <property type="entry name" value="Tscrpt_reg_HTH_GntR"/>
</dbReference>
<evidence type="ECO:0000256" key="1">
    <source>
        <dbReference type="ARBA" id="ARBA00023015"/>
    </source>
</evidence>
<dbReference type="HOGENOM" id="CLU_017584_5_5_6"/>
<dbReference type="PRINTS" id="PR00035">
    <property type="entry name" value="HTHGNTR"/>
</dbReference>
<evidence type="ECO:0000259" key="4">
    <source>
        <dbReference type="PROSITE" id="PS50949"/>
    </source>
</evidence>
<evidence type="ECO:0000256" key="2">
    <source>
        <dbReference type="ARBA" id="ARBA00023125"/>
    </source>
</evidence>
<dbReference type="SMART" id="SM00345">
    <property type="entry name" value="HTH_GNTR"/>
    <property type="match status" value="1"/>
</dbReference>
<keyword evidence="1" id="KW-0805">Transcription regulation</keyword>
<dbReference type="AlphaFoldDB" id="B7LRK9"/>
<accession>B7LRK9</accession>
<reference evidence="6" key="1">
    <citation type="journal article" date="2009" name="PLoS Genet.">
        <title>Organised genome dynamics in the Escherichia coli species results in highly diverse adaptive paths.</title>
        <authorList>
            <person name="Touchon M."/>
            <person name="Hoede C."/>
            <person name="Tenaillon O."/>
            <person name="Barbe V."/>
            <person name="Baeriswyl S."/>
            <person name="Bidet P."/>
            <person name="Bingen E."/>
            <person name="Bonacorsi S."/>
            <person name="Bouchier C."/>
            <person name="Bouvet O."/>
            <person name="Calteau A."/>
            <person name="Chiapello H."/>
            <person name="Clermont O."/>
            <person name="Cruveiller S."/>
            <person name="Danchin A."/>
            <person name="Diard M."/>
            <person name="Dossat C."/>
            <person name="Karoui M.E."/>
            <person name="Frapy E."/>
            <person name="Garry L."/>
            <person name="Ghigo J.M."/>
            <person name="Gilles A.M."/>
            <person name="Johnson J."/>
            <person name="Le Bouguenec C."/>
            <person name="Lescat M."/>
            <person name="Mangenot S."/>
            <person name="Martinez-Jehanne V."/>
            <person name="Matic I."/>
            <person name="Nassif X."/>
            <person name="Oztas S."/>
            <person name="Petit M.A."/>
            <person name="Pichon C."/>
            <person name="Rouy Z."/>
            <person name="Ruf C.S."/>
            <person name="Schneider D."/>
            <person name="Tourret J."/>
            <person name="Vacherie B."/>
            <person name="Vallenet D."/>
            <person name="Medigue C."/>
            <person name="Rocha E.P.C."/>
            <person name="Denamur E."/>
        </authorList>
    </citation>
    <scope>NUCLEOTIDE SEQUENCE [LARGE SCALE GENOMIC DNA]</scope>
    <source>
        <strain evidence="6">ATCC 35469 / DSM 13698 / BCRC 15582 / CCUG 18766 / IAM 14443 / JCM 21226 / LMG 7866 / NBRC 102419 / NCTC 12128 / CDC 0568-73</strain>
    </source>
</reference>
<evidence type="ECO:0000256" key="3">
    <source>
        <dbReference type="ARBA" id="ARBA00023163"/>
    </source>
</evidence>
<sequence>MKRSLINKRICITTTINRSNASGFLFLQILTGITNPRHKSVKLPASLVTADGDVVKKIERKQTRDQISQIIRYEILSGNIQAGDELAQESIAEQLGLSRMPVREALQALEQEGFLIRLPNRHMQVAKLAADDVSQIFRVIAAMAAELFALIPSAAGETLKQLARSLAQPGDKSRELEFHLTLVSYIDNRYLSKAYQQFLDGYISYVILYLKEDSQESALLLRELSTAIGKGERDEIVQVTLRYFLSLAEIMRQHMKDLEIAET</sequence>
<dbReference type="Proteomes" id="UP000000745">
    <property type="component" value="Chromosome"/>
</dbReference>
<dbReference type="GO" id="GO:0003700">
    <property type="term" value="F:DNA-binding transcription factor activity"/>
    <property type="evidence" value="ECO:0007669"/>
    <property type="project" value="InterPro"/>
</dbReference>
<dbReference type="KEGG" id="efe:EFER_3212"/>
<evidence type="ECO:0000313" key="5">
    <source>
        <dbReference type="EMBL" id="CAQ90705.1"/>
    </source>
</evidence>
<dbReference type="CDD" id="cd07377">
    <property type="entry name" value="WHTH_GntR"/>
    <property type="match status" value="1"/>
</dbReference>
<dbReference type="Gene3D" id="1.10.10.10">
    <property type="entry name" value="Winged helix-like DNA-binding domain superfamily/Winged helix DNA-binding domain"/>
    <property type="match status" value="1"/>
</dbReference>
<dbReference type="Pfam" id="PF00392">
    <property type="entry name" value="GntR"/>
    <property type="match status" value="1"/>
</dbReference>
<dbReference type="SUPFAM" id="SSF46785">
    <property type="entry name" value="Winged helix' DNA-binding domain"/>
    <property type="match status" value="1"/>
</dbReference>
<dbReference type="InterPro" id="IPR036390">
    <property type="entry name" value="WH_DNA-bd_sf"/>
</dbReference>
<dbReference type="Gene3D" id="1.20.120.530">
    <property type="entry name" value="GntR ligand-binding domain-like"/>
    <property type="match status" value="1"/>
</dbReference>
<keyword evidence="6" id="KW-1185">Reference proteome</keyword>
<protein>
    <submittedName>
        <fullName evidence="5">GntR-family transcriptional regulator</fullName>
    </submittedName>
</protein>
<name>B7LRK9_ESCF3</name>
<proteinExistence type="predicted"/>
<dbReference type="PROSITE" id="PS50949">
    <property type="entry name" value="HTH_GNTR"/>
    <property type="match status" value="1"/>
</dbReference>
<dbReference type="PANTHER" id="PTHR43537">
    <property type="entry name" value="TRANSCRIPTIONAL REGULATOR, GNTR FAMILY"/>
    <property type="match status" value="1"/>
</dbReference>
<dbReference type="SUPFAM" id="SSF48008">
    <property type="entry name" value="GntR ligand-binding domain-like"/>
    <property type="match status" value="1"/>
</dbReference>
<dbReference type="PANTHER" id="PTHR43537:SF51">
    <property type="entry name" value="HTH-TYPE TRANSCRIPTIONAL REGULATOR LGOR-RELATED"/>
    <property type="match status" value="1"/>
</dbReference>
<keyword evidence="2" id="KW-0238">DNA-binding</keyword>
<keyword evidence="3" id="KW-0804">Transcription</keyword>
<organism evidence="5 6">
    <name type="scientific">Escherichia fergusonii (strain ATCC 35469 / DSM 13698 / CCUG 18766 / IAM 14443 / JCM 21226 / LMG 7866 / NBRC 102419 / NCTC 12128 / CDC 0568-73)</name>
    <dbReference type="NCBI Taxonomy" id="585054"/>
    <lineage>
        <taxon>Bacteria</taxon>
        <taxon>Pseudomonadati</taxon>
        <taxon>Pseudomonadota</taxon>
        <taxon>Gammaproteobacteria</taxon>
        <taxon>Enterobacterales</taxon>
        <taxon>Enterobacteriaceae</taxon>
        <taxon>Escherichia</taxon>
    </lineage>
</organism>